<comment type="function">
    <text evidence="3">Participates in chromosomal partition during cell division. May act via the formation of a condensin-like complex containing Smc and ScpB that pull DNA away from mid-cell into both cell halves.</text>
</comment>
<proteinExistence type="inferred from homology"/>
<dbReference type="Gene3D" id="6.10.250.2410">
    <property type="match status" value="1"/>
</dbReference>
<reference evidence="5" key="1">
    <citation type="submission" date="2017-01" db="EMBL/GenBank/DDBJ databases">
        <authorList>
            <person name="Varghese N."/>
            <person name="Submissions S."/>
        </authorList>
    </citation>
    <scope>NUCLEOTIDE SEQUENCE [LARGE SCALE GENOMIC DNA]</scope>
    <source>
        <strain evidence="5">ATCC 700103</strain>
    </source>
</reference>
<dbReference type="Gene3D" id="1.10.10.580">
    <property type="entry name" value="Structural maintenance of chromosome 1. Chain E"/>
    <property type="match status" value="1"/>
</dbReference>
<evidence type="ECO:0000256" key="2">
    <source>
        <dbReference type="ARBA" id="ARBA00044777"/>
    </source>
</evidence>
<protein>
    <recommendedName>
        <fullName evidence="2 3">Segregation and condensation protein A</fullName>
    </recommendedName>
</protein>
<accession>A0A1N6Q210</accession>
<dbReference type="PANTHER" id="PTHR33969">
    <property type="entry name" value="SEGREGATION AND CONDENSATION PROTEIN A"/>
    <property type="match status" value="1"/>
</dbReference>
<name>A0A1N6Q210_9FIRM</name>
<dbReference type="Proteomes" id="UP000185669">
    <property type="component" value="Unassembled WGS sequence"/>
</dbReference>
<gene>
    <name evidence="3" type="primary">scpA</name>
    <name evidence="4" type="ORF">SAMN05421834_101292</name>
</gene>
<evidence type="ECO:0000313" key="4">
    <source>
        <dbReference type="EMBL" id="SIQ10582.1"/>
    </source>
</evidence>
<keyword evidence="3" id="KW-0132">Cell division</keyword>
<keyword evidence="1 3" id="KW-0159">Chromosome partition</keyword>
<evidence type="ECO:0000256" key="3">
    <source>
        <dbReference type="HAMAP-Rule" id="MF_01805"/>
    </source>
</evidence>
<organism evidence="4 5">
    <name type="scientific">Halanaerobium kushneri</name>
    <dbReference type="NCBI Taxonomy" id="56779"/>
    <lineage>
        <taxon>Bacteria</taxon>
        <taxon>Bacillati</taxon>
        <taxon>Bacillota</taxon>
        <taxon>Clostridia</taxon>
        <taxon>Halanaerobiales</taxon>
        <taxon>Halanaerobiaceae</taxon>
        <taxon>Halanaerobium</taxon>
    </lineage>
</organism>
<sequence length="242" mass="28929">MDYKLVLDDFEGPLELLYQLVKKNEIDISEVSLARITDQYLDYLDQMREFDIDLASEFLIIAAELIEIKIKALLPQEEESEEEESEHELITRLREYELFKNIAQMLKEWEEEAGNRYRAQVDIEELMPEMLQVDLEISVSKLHELVIKALTAEKEEETEVLRNPKLEYLKEEKFNIRNKIRDILKDIRRVNQEVSFFHLIKEENNQLEIVVSLLALLELMKRKRIKVVQENNFSDIRISMER</sequence>
<dbReference type="InterPro" id="IPR023093">
    <property type="entry name" value="ScpA-like_C"/>
</dbReference>
<evidence type="ECO:0000256" key="1">
    <source>
        <dbReference type="ARBA" id="ARBA00022829"/>
    </source>
</evidence>
<dbReference type="STRING" id="56779.SAMN05421834_101292"/>
<dbReference type="EMBL" id="FTNC01000001">
    <property type="protein sequence ID" value="SIQ10582.1"/>
    <property type="molecule type" value="Genomic_DNA"/>
</dbReference>
<dbReference type="HAMAP" id="MF_01805">
    <property type="entry name" value="ScpA"/>
    <property type="match status" value="1"/>
</dbReference>
<comment type="similarity">
    <text evidence="3">Belongs to the ScpA family.</text>
</comment>
<dbReference type="InterPro" id="IPR003768">
    <property type="entry name" value="ScpA"/>
</dbReference>
<comment type="subcellular location">
    <subcellularLocation>
        <location evidence="3">Cytoplasm</location>
    </subcellularLocation>
    <text evidence="3">Associated with two foci at the outer edges of the nucleoid region in young cells, and at four foci within both cell halves in older cells.</text>
</comment>
<dbReference type="GO" id="GO:0051301">
    <property type="term" value="P:cell division"/>
    <property type="evidence" value="ECO:0007669"/>
    <property type="project" value="UniProtKB-KW"/>
</dbReference>
<dbReference type="GO" id="GO:0006260">
    <property type="term" value="P:DNA replication"/>
    <property type="evidence" value="ECO:0007669"/>
    <property type="project" value="UniProtKB-UniRule"/>
</dbReference>
<evidence type="ECO:0000313" key="5">
    <source>
        <dbReference type="Proteomes" id="UP000185669"/>
    </source>
</evidence>
<dbReference type="RefSeq" id="WP_076543580.1">
    <property type="nucleotide sequence ID" value="NZ_FTNC01000001.1"/>
</dbReference>
<dbReference type="PANTHER" id="PTHR33969:SF2">
    <property type="entry name" value="SEGREGATION AND CONDENSATION PROTEIN A"/>
    <property type="match status" value="1"/>
</dbReference>
<dbReference type="OrthoDB" id="9811016at2"/>
<keyword evidence="5" id="KW-1185">Reference proteome</keyword>
<comment type="subunit">
    <text evidence="3">Component of a cohesin-like complex composed of ScpA, ScpB and the Smc homodimer, in which ScpA and ScpB bind to the head domain of Smc. The presence of the three proteins is required for the association of the complex with DNA.</text>
</comment>
<dbReference type="AlphaFoldDB" id="A0A1N6Q210"/>
<dbReference type="GO" id="GO:0007059">
    <property type="term" value="P:chromosome segregation"/>
    <property type="evidence" value="ECO:0007669"/>
    <property type="project" value="UniProtKB-UniRule"/>
</dbReference>
<dbReference type="GO" id="GO:0005737">
    <property type="term" value="C:cytoplasm"/>
    <property type="evidence" value="ECO:0007669"/>
    <property type="project" value="UniProtKB-SubCell"/>
</dbReference>
<keyword evidence="3" id="KW-0963">Cytoplasm</keyword>
<dbReference type="Pfam" id="PF02616">
    <property type="entry name" value="SMC_ScpA"/>
    <property type="match status" value="1"/>
</dbReference>
<keyword evidence="3" id="KW-0131">Cell cycle</keyword>